<gene>
    <name evidence="3" type="ORF">F0344_23870</name>
</gene>
<feature type="region of interest" description="Disordered" evidence="1">
    <location>
        <begin position="440"/>
        <end position="468"/>
    </location>
</feature>
<dbReference type="EMBL" id="CP045702">
    <property type="protein sequence ID" value="QNE77238.1"/>
    <property type="molecule type" value="Genomic_DNA"/>
</dbReference>
<dbReference type="Pfam" id="PF03771">
    <property type="entry name" value="SPDY"/>
    <property type="match status" value="1"/>
</dbReference>
<protein>
    <submittedName>
        <fullName evidence="3">DUF317 domain-containing protein</fullName>
    </submittedName>
</protein>
<reference evidence="4" key="1">
    <citation type="submission" date="2019-10" db="EMBL/GenBank/DDBJ databases">
        <title>Antimicrobial potential of Antarctic Bacteria.</title>
        <authorList>
            <person name="Benaud N."/>
            <person name="Edwards R.J."/>
            <person name="Ferrari B.C."/>
        </authorList>
    </citation>
    <scope>NUCLEOTIDE SEQUENCE [LARGE SCALE GENOMIC DNA]</scope>
    <source>
        <strain evidence="4">NBSH44</strain>
    </source>
</reference>
<organism evidence="3 4">
    <name type="scientific">Streptomyces finlayi</name>
    <dbReference type="NCBI Taxonomy" id="67296"/>
    <lineage>
        <taxon>Bacteria</taxon>
        <taxon>Bacillati</taxon>
        <taxon>Actinomycetota</taxon>
        <taxon>Actinomycetes</taxon>
        <taxon>Kitasatosporales</taxon>
        <taxon>Streptomycetaceae</taxon>
        <taxon>Streptomyces</taxon>
    </lineage>
</organism>
<feature type="domain" description="DUF317" evidence="2">
    <location>
        <begin position="284"/>
        <end position="333"/>
    </location>
</feature>
<proteinExistence type="predicted"/>
<evidence type="ECO:0000313" key="3">
    <source>
        <dbReference type="EMBL" id="QNE77238.1"/>
    </source>
</evidence>
<dbReference type="Proteomes" id="UP000515307">
    <property type="component" value="Chromosome"/>
</dbReference>
<feature type="compositionally biased region" description="Basic and acidic residues" evidence="1">
    <location>
        <begin position="7"/>
        <end position="24"/>
    </location>
</feature>
<dbReference type="KEGG" id="sfiy:F0344_23870"/>
<evidence type="ECO:0000256" key="1">
    <source>
        <dbReference type="SAM" id="MobiDB-lite"/>
    </source>
</evidence>
<feature type="compositionally biased region" description="Polar residues" evidence="1">
    <location>
        <begin position="208"/>
        <end position="222"/>
    </location>
</feature>
<accession>A0A7G7BPH3</accession>
<feature type="region of interest" description="Disordered" evidence="1">
    <location>
        <begin position="201"/>
        <end position="231"/>
    </location>
</feature>
<dbReference type="InterPro" id="IPR005523">
    <property type="entry name" value="DUF317_SPDY"/>
</dbReference>
<evidence type="ECO:0000259" key="2">
    <source>
        <dbReference type="Pfam" id="PF03771"/>
    </source>
</evidence>
<evidence type="ECO:0000313" key="4">
    <source>
        <dbReference type="Proteomes" id="UP000515307"/>
    </source>
</evidence>
<name>A0A7G7BPH3_9ACTN</name>
<feature type="region of interest" description="Disordered" evidence="1">
    <location>
        <begin position="1"/>
        <end position="24"/>
    </location>
</feature>
<keyword evidence="4" id="KW-1185">Reference proteome</keyword>
<dbReference type="AlphaFoldDB" id="A0A7G7BPH3"/>
<sequence length="468" mass="51876">MTPAPADPRRPEPRNETRLPHPEAAPHIRLGLYQDRSSAVTATITGSPTRTIHGLLTIHGFESLDEQTMVMARIDREEPHYAEQAARALRAENITVDITPELREEIDTEWTWANYPMPWCTREEIREVSNDAQQIYDDIRHGRLIIHAHAHDGWTTVAVGTYREGPSIHLHGENHLRTESMRYDNPVEAITEFDRLYGDAVRPGPAPATSTETEAEQARTSLPATANAPTSPATTRLVDAHAAAAGNHEALLNDFLEAHGEWEKWRTWSDETTHAVHESLVMRAEFVHEAAPDDTQWKIAAYESPVGERLWHATATATAPVDIVRTLLESLDSADTVEITAGSLVSEANVWEATRPLFDADWDHSVDGRFIRWQAPSDHSAGVQFDAFAANFRQSDLPVWTFWGGGDAEAPEWALHFSTHAAVSVLQDVAVEAAGRYAKPLASARRQRSPRSASPAPAPHPAAPARTR</sequence>